<dbReference type="AlphaFoldDB" id="A0A0U0ZSV3"/>
<dbReference type="GO" id="GO:0006310">
    <property type="term" value="P:DNA recombination"/>
    <property type="evidence" value="ECO:0007669"/>
    <property type="project" value="InterPro"/>
</dbReference>
<proteinExistence type="predicted"/>
<dbReference type="Proteomes" id="UP000045782">
    <property type="component" value="Unassembled WGS sequence"/>
</dbReference>
<evidence type="ECO:0000313" key="2">
    <source>
        <dbReference type="EMBL" id="CPV69844.1"/>
    </source>
</evidence>
<evidence type="ECO:0000259" key="1">
    <source>
        <dbReference type="Pfam" id="PF01068"/>
    </source>
</evidence>
<name>A0A0U0ZSV3_9MYCO</name>
<dbReference type="EMBL" id="CSWP01000012">
    <property type="protein sequence ID" value="CPV69844.1"/>
    <property type="molecule type" value="Genomic_DNA"/>
</dbReference>
<organism evidence="2 3">
    <name type="scientific">Mycobacteroides abscessus</name>
    <dbReference type="NCBI Taxonomy" id="36809"/>
    <lineage>
        <taxon>Bacteria</taxon>
        <taxon>Bacillati</taxon>
        <taxon>Actinomycetota</taxon>
        <taxon>Actinomycetes</taxon>
        <taxon>Mycobacteriales</taxon>
        <taxon>Mycobacteriaceae</taxon>
        <taxon>Mycobacteroides</taxon>
    </lineage>
</organism>
<dbReference type="CDD" id="cd07998">
    <property type="entry name" value="WGR_DNA_ligase"/>
    <property type="match status" value="1"/>
</dbReference>
<dbReference type="GO" id="GO:0005524">
    <property type="term" value="F:ATP binding"/>
    <property type="evidence" value="ECO:0007669"/>
    <property type="project" value="InterPro"/>
</dbReference>
<feature type="domain" description="ATP-dependent DNA ligase family profile" evidence="1">
    <location>
        <begin position="179"/>
        <end position="266"/>
    </location>
</feature>
<dbReference type="GO" id="GO:0003910">
    <property type="term" value="F:DNA ligase (ATP) activity"/>
    <property type="evidence" value="ECO:0007669"/>
    <property type="project" value="InterPro"/>
</dbReference>
<accession>A0A0U0ZSV3</accession>
<dbReference type="GO" id="GO:0006281">
    <property type="term" value="P:DNA repair"/>
    <property type="evidence" value="ECO:0007669"/>
    <property type="project" value="InterPro"/>
</dbReference>
<dbReference type="InterPro" id="IPR016059">
    <property type="entry name" value="DNA_ligase_ATP-dep_CS"/>
</dbReference>
<dbReference type="Gene3D" id="3.30.470.30">
    <property type="entry name" value="DNA ligase/mRNA capping enzyme"/>
    <property type="match status" value="1"/>
</dbReference>
<reference evidence="2 3" key="1">
    <citation type="submission" date="2015-03" db="EMBL/GenBank/DDBJ databases">
        <authorList>
            <person name="Murphy D."/>
        </authorList>
    </citation>
    <scope>NUCLEOTIDE SEQUENCE [LARGE SCALE GENOMIC DNA]</scope>
    <source>
        <strain evidence="2 3">PAP088</strain>
    </source>
</reference>
<dbReference type="InterPro" id="IPR012310">
    <property type="entry name" value="DNA_ligase_ATP-dep_cent"/>
</dbReference>
<dbReference type="Gene3D" id="2.20.140.10">
    <property type="entry name" value="WGR domain"/>
    <property type="match status" value="1"/>
</dbReference>
<protein>
    <submittedName>
        <fullName evidence="2">ATP dependent DNA ligase</fullName>
    </submittedName>
</protein>
<dbReference type="RefSeq" id="WP_049233216.1">
    <property type="nucleotide sequence ID" value="NZ_CP014951.1"/>
</dbReference>
<sequence length="353" mass="37834">MTAIAEPRAASLYYRNGSSDKEYHVRLEARDAGFVVNYAYGRRGSALSTGTKTNAPVDYSAASRIFDKLVNDKQAKGYTAGQDGTPYQHTNAAGQVSGLLPQLLNVADEADVARLVNDPAWCMQQKFDGRRMMLRKSGDSVETINKLGLVVGAAKPIVAAAHSLPGDFILDGEVIGDRLFVFDLLGRDGDDLRDMAYRERYAGLVDLLAGSGPHISFVDSWAGAADKARRLAALKAGGAEGVVFKLWDAPFTPGRPNRGGPQLKLKFVATLSALVTTINTQRSVGLSLLGENGWQPVGNVTIPANHDVPSVGAVVEVRYLYAAPALVQPVYLGERSDVEPPECVTAQIKFKTA</sequence>
<gene>
    <name evidence="2" type="ORF">ERS075579_04657</name>
</gene>
<dbReference type="PROSITE" id="PS00697">
    <property type="entry name" value="DNA_LIGASE_A1"/>
    <property type="match status" value="1"/>
</dbReference>
<keyword evidence="2" id="KW-0436">Ligase</keyword>
<dbReference type="Pfam" id="PF01068">
    <property type="entry name" value="DNA_ligase_A_M"/>
    <property type="match status" value="1"/>
</dbReference>
<dbReference type="SUPFAM" id="SSF56091">
    <property type="entry name" value="DNA ligase/mRNA capping enzyme, catalytic domain"/>
    <property type="match status" value="1"/>
</dbReference>
<evidence type="ECO:0000313" key="3">
    <source>
        <dbReference type="Proteomes" id="UP000045782"/>
    </source>
</evidence>
<dbReference type="Gene3D" id="3.30.1490.70">
    <property type="match status" value="1"/>
</dbReference>